<evidence type="ECO:0000313" key="2">
    <source>
        <dbReference type="Proteomes" id="UP000231279"/>
    </source>
</evidence>
<comment type="caution">
    <text evidence="1">The sequence shown here is derived from an EMBL/GenBank/DDBJ whole genome shotgun (WGS) entry which is preliminary data.</text>
</comment>
<accession>A0A2G9HW27</accession>
<name>A0A2G9HW27_9LAMI</name>
<protein>
    <submittedName>
        <fullName evidence="1">Uncharacterized protein</fullName>
    </submittedName>
</protein>
<sequence>MGYVQYEVSIDILFSYKRISLCILGLVHDHKNRKSYSVLVQVYYIFGCAKSWSLSCSMKTLFPSLDMHNDKLYSFKRPGGCGGVQEKGEREGRKE</sequence>
<keyword evidence="2" id="KW-1185">Reference proteome</keyword>
<dbReference type="EMBL" id="NKXS01000899">
    <property type="protein sequence ID" value="PIN21721.1"/>
    <property type="molecule type" value="Genomic_DNA"/>
</dbReference>
<dbReference type="Proteomes" id="UP000231279">
    <property type="component" value="Unassembled WGS sequence"/>
</dbReference>
<proteinExistence type="predicted"/>
<gene>
    <name evidence="1" type="ORF">CDL12_05576</name>
</gene>
<reference evidence="2" key="1">
    <citation type="journal article" date="2018" name="Gigascience">
        <title>Genome assembly of the Pink Ipe (Handroanthus impetiginosus, Bignoniaceae), a highly valued, ecologically keystone Neotropical timber forest tree.</title>
        <authorList>
            <person name="Silva-Junior O.B."/>
            <person name="Grattapaglia D."/>
            <person name="Novaes E."/>
            <person name="Collevatti R.G."/>
        </authorList>
    </citation>
    <scope>NUCLEOTIDE SEQUENCE [LARGE SCALE GENOMIC DNA]</scope>
    <source>
        <strain evidence="2">cv. UFG-1</strain>
    </source>
</reference>
<dbReference type="AlphaFoldDB" id="A0A2G9HW27"/>
<organism evidence="1 2">
    <name type="scientific">Handroanthus impetiginosus</name>
    <dbReference type="NCBI Taxonomy" id="429701"/>
    <lineage>
        <taxon>Eukaryota</taxon>
        <taxon>Viridiplantae</taxon>
        <taxon>Streptophyta</taxon>
        <taxon>Embryophyta</taxon>
        <taxon>Tracheophyta</taxon>
        <taxon>Spermatophyta</taxon>
        <taxon>Magnoliopsida</taxon>
        <taxon>eudicotyledons</taxon>
        <taxon>Gunneridae</taxon>
        <taxon>Pentapetalae</taxon>
        <taxon>asterids</taxon>
        <taxon>lamiids</taxon>
        <taxon>Lamiales</taxon>
        <taxon>Bignoniaceae</taxon>
        <taxon>Crescentiina</taxon>
        <taxon>Tabebuia alliance</taxon>
        <taxon>Handroanthus</taxon>
    </lineage>
</organism>
<evidence type="ECO:0000313" key="1">
    <source>
        <dbReference type="EMBL" id="PIN21721.1"/>
    </source>
</evidence>